<dbReference type="EMBL" id="CYRY02008221">
    <property type="protein sequence ID" value="VCW76994.1"/>
    <property type="molecule type" value="Genomic_DNA"/>
</dbReference>
<dbReference type="Proteomes" id="UP000269945">
    <property type="component" value="Unassembled WGS sequence"/>
</dbReference>
<protein>
    <submittedName>
        <fullName evidence="1">Uncharacterized protein</fullName>
    </submittedName>
</protein>
<evidence type="ECO:0000313" key="2">
    <source>
        <dbReference type="Proteomes" id="UP000269945"/>
    </source>
</evidence>
<gene>
    <name evidence="1" type="ORF">BN2614_LOCUS8</name>
</gene>
<accession>A0A9X9LMG6</accession>
<keyword evidence="2" id="KW-1185">Reference proteome</keyword>
<sequence length="31" mass="3755">MLATVGNSWSCWRENTHLQEMKWEPQHRELG</sequence>
<name>A0A9X9LMG6_GULGU</name>
<organism evidence="1 2">
    <name type="scientific">Gulo gulo</name>
    <name type="common">Wolverine</name>
    <name type="synonym">Gluton</name>
    <dbReference type="NCBI Taxonomy" id="48420"/>
    <lineage>
        <taxon>Eukaryota</taxon>
        <taxon>Metazoa</taxon>
        <taxon>Chordata</taxon>
        <taxon>Craniata</taxon>
        <taxon>Vertebrata</taxon>
        <taxon>Euteleostomi</taxon>
        <taxon>Mammalia</taxon>
        <taxon>Eutheria</taxon>
        <taxon>Laurasiatheria</taxon>
        <taxon>Carnivora</taxon>
        <taxon>Caniformia</taxon>
        <taxon>Musteloidea</taxon>
        <taxon>Mustelidae</taxon>
        <taxon>Guloninae</taxon>
        <taxon>Gulo</taxon>
    </lineage>
</organism>
<reference evidence="1 2" key="1">
    <citation type="submission" date="2018-10" db="EMBL/GenBank/DDBJ databases">
        <authorList>
            <person name="Ekblom R."/>
            <person name="Jareborg N."/>
        </authorList>
    </citation>
    <scope>NUCLEOTIDE SEQUENCE [LARGE SCALE GENOMIC DNA]</scope>
    <source>
        <tissue evidence="1">Muscle</tissue>
    </source>
</reference>
<dbReference type="AlphaFoldDB" id="A0A9X9LMG6"/>
<comment type="caution">
    <text evidence="1">The sequence shown here is derived from an EMBL/GenBank/DDBJ whole genome shotgun (WGS) entry which is preliminary data.</text>
</comment>
<evidence type="ECO:0000313" key="1">
    <source>
        <dbReference type="EMBL" id="VCW76994.1"/>
    </source>
</evidence>
<proteinExistence type="predicted"/>